<name>A0A4U5NYC8_STECR</name>
<evidence type="ECO:0000256" key="6">
    <source>
        <dbReference type="RuleBase" id="RU280813"/>
    </source>
</evidence>
<evidence type="ECO:0000256" key="1">
    <source>
        <dbReference type="ARBA" id="ARBA00004141"/>
    </source>
</evidence>
<comment type="caution">
    <text evidence="7">The sequence shown here is derived from an EMBL/GenBank/DDBJ whole genome shotgun (WGS) entry which is preliminary data.</text>
</comment>
<reference evidence="7 8" key="1">
    <citation type="journal article" date="2015" name="Genome Biol.">
        <title>Comparative genomics of Steinernema reveals deeply conserved gene regulatory networks.</title>
        <authorList>
            <person name="Dillman A.R."/>
            <person name="Macchietto M."/>
            <person name="Porter C.F."/>
            <person name="Rogers A."/>
            <person name="Williams B."/>
            <person name="Antoshechkin I."/>
            <person name="Lee M.M."/>
            <person name="Goodwin Z."/>
            <person name="Lu X."/>
            <person name="Lewis E.E."/>
            <person name="Goodrich-Blair H."/>
            <person name="Stock S.P."/>
            <person name="Adams B.J."/>
            <person name="Sternberg P.W."/>
            <person name="Mortazavi A."/>
        </authorList>
    </citation>
    <scope>NUCLEOTIDE SEQUENCE [LARGE SCALE GENOMIC DNA]</scope>
    <source>
        <strain evidence="7 8">ALL</strain>
    </source>
</reference>
<reference evidence="7 8" key="2">
    <citation type="journal article" date="2019" name="G3 (Bethesda)">
        <title>Hybrid Assembly of the Genome of the Entomopathogenic Nematode Steinernema carpocapsae Identifies the X-Chromosome.</title>
        <authorList>
            <person name="Serra L."/>
            <person name="Macchietto M."/>
            <person name="Macias-Munoz A."/>
            <person name="McGill C.J."/>
            <person name="Rodriguez I.M."/>
            <person name="Rodriguez B."/>
            <person name="Murad R."/>
            <person name="Mortazavi A."/>
        </authorList>
    </citation>
    <scope>NUCLEOTIDE SEQUENCE [LARGE SCALE GENOMIC DNA]</scope>
    <source>
        <strain evidence="7 8">ALL</strain>
    </source>
</reference>
<dbReference type="EMBL" id="AZBU02000003">
    <property type="protein sequence ID" value="TKR88400.1"/>
    <property type="molecule type" value="Genomic_DNA"/>
</dbReference>
<feature type="transmembrane region" description="Helical" evidence="6">
    <location>
        <begin position="70"/>
        <end position="90"/>
    </location>
</feature>
<keyword evidence="8" id="KW-1185">Reference proteome</keyword>
<keyword evidence="4 6" id="KW-1133">Transmembrane helix</keyword>
<feature type="transmembrane region" description="Helical" evidence="6">
    <location>
        <begin position="120"/>
        <end position="143"/>
    </location>
</feature>
<comment type="subcellular location">
    <subcellularLocation>
        <location evidence="1">Membrane</location>
        <topology evidence="1">Multi-pass membrane protein</topology>
    </subcellularLocation>
</comment>
<dbReference type="SUPFAM" id="SSF81321">
    <property type="entry name" value="Family A G protein-coupled receptor-like"/>
    <property type="match status" value="1"/>
</dbReference>
<evidence type="ECO:0000256" key="4">
    <source>
        <dbReference type="ARBA" id="ARBA00022989"/>
    </source>
</evidence>
<sequence length="254" mass="29157">MYIILRNQFIRHDIYNAFGSRNPLAFLCTNGFQCFNNTQRSFIVVIAINRFTAVLLPHWHKKIWTQKSTLVVILLTFLTNFTICASIEVYSPSYFLLDNKKVRCRMASQAAYEGLFEFNVYLTMTSGAAVSCLYACIITSLVLNRKKVTGALFSSNFFKIEKKLTLCVLFHALLLVLDAGSTAMVYLLDFKVRFSTQFNSINNEFLEIRNEHLELYRPRPAMCIQPLSAAYLLFSAETKNVPVHNHHHVQAKES</sequence>
<dbReference type="GO" id="GO:0004888">
    <property type="term" value="F:transmembrane signaling receptor activity"/>
    <property type="evidence" value="ECO:0007669"/>
    <property type="project" value="InterPro"/>
</dbReference>
<evidence type="ECO:0000256" key="3">
    <source>
        <dbReference type="ARBA" id="ARBA00022692"/>
    </source>
</evidence>
<evidence type="ECO:0000256" key="2">
    <source>
        <dbReference type="ARBA" id="ARBA00005692"/>
    </source>
</evidence>
<evidence type="ECO:0000256" key="5">
    <source>
        <dbReference type="ARBA" id="ARBA00023136"/>
    </source>
</evidence>
<evidence type="ECO:0000313" key="8">
    <source>
        <dbReference type="Proteomes" id="UP000298663"/>
    </source>
</evidence>
<dbReference type="Proteomes" id="UP000298663">
    <property type="component" value="Unassembled WGS sequence"/>
</dbReference>
<organism evidence="7 8">
    <name type="scientific">Steinernema carpocapsae</name>
    <name type="common">Entomopathogenic nematode</name>
    <dbReference type="NCBI Taxonomy" id="34508"/>
    <lineage>
        <taxon>Eukaryota</taxon>
        <taxon>Metazoa</taxon>
        <taxon>Ecdysozoa</taxon>
        <taxon>Nematoda</taxon>
        <taxon>Chromadorea</taxon>
        <taxon>Rhabditida</taxon>
        <taxon>Tylenchina</taxon>
        <taxon>Panagrolaimomorpha</taxon>
        <taxon>Strongyloidoidea</taxon>
        <taxon>Steinernematidae</taxon>
        <taxon>Steinernema</taxon>
    </lineage>
</organism>
<protein>
    <recommendedName>
        <fullName evidence="6">Serpentine receptor class gamma</fullName>
    </recommendedName>
</protein>
<feature type="transmembrane region" description="Helical" evidence="6">
    <location>
        <begin position="164"/>
        <end position="188"/>
    </location>
</feature>
<keyword evidence="3 6" id="KW-0812">Transmembrane</keyword>
<dbReference type="InterPro" id="IPR000609">
    <property type="entry name" value="7TM_GPCR_serpentine_rcpt_Srg"/>
</dbReference>
<gene>
    <name evidence="7" type="ORF">L596_012653</name>
</gene>
<dbReference type="Pfam" id="PF02118">
    <property type="entry name" value="Srg"/>
    <property type="match status" value="1"/>
</dbReference>
<comment type="caution">
    <text evidence="6">Lacks conserved residue(s) required for the propagation of feature annotation.</text>
</comment>
<dbReference type="GO" id="GO:0007606">
    <property type="term" value="P:sensory perception of chemical stimulus"/>
    <property type="evidence" value="ECO:0007669"/>
    <property type="project" value="UniProtKB-UniRule"/>
</dbReference>
<evidence type="ECO:0000313" key="7">
    <source>
        <dbReference type="EMBL" id="TKR88400.1"/>
    </source>
</evidence>
<keyword evidence="5 6" id="KW-0472">Membrane</keyword>
<dbReference type="GO" id="GO:0016020">
    <property type="term" value="C:membrane"/>
    <property type="evidence" value="ECO:0007669"/>
    <property type="project" value="UniProtKB-SubCell"/>
</dbReference>
<accession>A0A4U5NYC8</accession>
<dbReference type="Gene3D" id="1.20.1070.10">
    <property type="entry name" value="Rhodopsin 7-helix transmembrane proteins"/>
    <property type="match status" value="1"/>
</dbReference>
<dbReference type="AlphaFoldDB" id="A0A4U5NYC8"/>
<proteinExistence type="inferred from homology"/>
<comment type="similarity">
    <text evidence="2 6">Belongs to the nematode receptor-like protein srg family.</text>
</comment>